<evidence type="ECO:0000256" key="5">
    <source>
        <dbReference type="ARBA" id="ARBA00023274"/>
    </source>
</evidence>
<comment type="function">
    <text evidence="6 8">This protein binds to the 23S rRNA, and is important in its secondary structure. It is located near the subunit interface in the base of the L7/L12 stalk, and near the tRNA binding site of the peptidyltransferase center.</text>
</comment>
<sequence length="182" mass="19622">MSRIGKKPIELPENVQAEIGQKVSVKGPLGTLSFKIPKDIKVETLDKQLNVRTQRDTEQTRALHGLTRSLIANMVEGVSKGFEKSLELSGIGFRANLSGEKLVLTIGYSHPVEIEAPEGIKFSVSENKITVSGIDKSLVGKVASEIRSKRPPDAYKGKGIRYVGELVKLKPGKAAKTATGTA</sequence>
<evidence type="ECO:0000256" key="1">
    <source>
        <dbReference type="ARBA" id="ARBA00009356"/>
    </source>
</evidence>
<dbReference type="InterPro" id="IPR000702">
    <property type="entry name" value="Ribosomal_uL6-like"/>
</dbReference>
<dbReference type="EMBL" id="KT006969">
    <property type="protein sequence ID" value="AKQ01501.1"/>
    <property type="molecule type" value="Genomic_DNA"/>
</dbReference>
<dbReference type="PANTHER" id="PTHR11655:SF14">
    <property type="entry name" value="LARGE RIBOSOMAL SUBUNIT PROTEIN UL6M"/>
    <property type="match status" value="1"/>
</dbReference>
<dbReference type="HAMAP" id="MF_01365_B">
    <property type="entry name" value="Ribosomal_uL6_B"/>
    <property type="match status" value="1"/>
</dbReference>
<evidence type="ECO:0000256" key="4">
    <source>
        <dbReference type="ARBA" id="ARBA00022980"/>
    </source>
</evidence>
<evidence type="ECO:0000313" key="10">
    <source>
        <dbReference type="EMBL" id="AKQ01501.1"/>
    </source>
</evidence>
<feature type="domain" description="Large ribosomal subunit protein uL6 alpha-beta" evidence="9">
    <location>
        <begin position="90"/>
        <end position="162"/>
    </location>
</feature>
<proteinExistence type="inferred from homology"/>
<dbReference type="GO" id="GO:0019843">
    <property type="term" value="F:rRNA binding"/>
    <property type="evidence" value="ECO:0007669"/>
    <property type="project" value="UniProtKB-UniRule"/>
</dbReference>
<gene>
    <name evidence="6" type="primary">rplF</name>
</gene>
<dbReference type="InterPro" id="IPR002358">
    <property type="entry name" value="Ribosomal_uL6_CS"/>
</dbReference>
<comment type="subunit">
    <text evidence="6">Part of the 50S ribosomal subunit.</text>
</comment>
<dbReference type="FunFam" id="3.90.930.12:FF:000001">
    <property type="entry name" value="50S ribosomal protein L6"/>
    <property type="match status" value="1"/>
</dbReference>
<reference evidence="10" key="1">
    <citation type="journal article" date="2015" name="ISME J.">
        <title>Aquifer environment selects for microbial species cohorts in sediment and groundwater.</title>
        <authorList>
            <person name="Hug L.A."/>
            <person name="Thomas B.C."/>
            <person name="Brown C.T."/>
            <person name="Frischkorn K.R."/>
            <person name="Williams K.H."/>
            <person name="Tringe S.G."/>
            <person name="Banfield J.F."/>
        </authorList>
    </citation>
    <scope>NUCLEOTIDE SEQUENCE</scope>
</reference>
<dbReference type="Pfam" id="PF00347">
    <property type="entry name" value="Ribosomal_L6"/>
    <property type="match status" value="2"/>
</dbReference>
<evidence type="ECO:0000256" key="8">
    <source>
        <dbReference type="RuleBase" id="RU003870"/>
    </source>
</evidence>
<dbReference type="FunFam" id="3.90.930.12:FF:000002">
    <property type="entry name" value="50S ribosomal protein L6"/>
    <property type="match status" value="1"/>
</dbReference>
<dbReference type="NCBIfam" id="TIGR03654">
    <property type="entry name" value="L6_bact"/>
    <property type="match status" value="1"/>
</dbReference>
<dbReference type="InterPro" id="IPR036789">
    <property type="entry name" value="Ribosomal_uL6-like_a/b-dom_sf"/>
</dbReference>
<keyword evidence="3 6" id="KW-0694">RNA-binding</keyword>
<dbReference type="SUPFAM" id="SSF56053">
    <property type="entry name" value="Ribosomal protein L6"/>
    <property type="match status" value="2"/>
</dbReference>
<accession>A0A0H4T1M6</accession>
<evidence type="ECO:0000256" key="2">
    <source>
        <dbReference type="ARBA" id="ARBA00022730"/>
    </source>
</evidence>
<dbReference type="PROSITE" id="PS00525">
    <property type="entry name" value="RIBOSOMAL_L6_1"/>
    <property type="match status" value="1"/>
</dbReference>
<name>A0A0H4T1M6_9BACT</name>
<organism evidence="10">
    <name type="scientific">uncultured Microgenomates bacterium Rifle_16ft_4_minimus_19697</name>
    <dbReference type="NCBI Taxonomy" id="1665107"/>
    <lineage>
        <taxon>Bacteria</taxon>
        <taxon>Candidatus Microgenomatota</taxon>
        <taxon>environmental samples</taxon>
    </lineage>
</organism>
<evidence type="ECO:0000256" key="6">
    <source>
        <dbReference type="HAMAP-Rule" id="MF_01365"/>
    </source>
</evidence>
<evidence type="ECO:0000256" key="3">
    <source>
        <dbReference type="ARBA" id="ARBA00022884"/>
    </source>
</evidence>
<keyword evidence="4 6" id="KW-0689">Ribosomal protein</keyword>
<dbReference type="PRINTS" id="PR00059">
    <property type="entry name" value="RIBOSOMALL6"/>
</dbReference>
<protein>
    <recommendedName>
        <fullName evidence="6">Large ribosomal subunit protein uL6</fullName>
    </recommendedName>
</protein>
<evidence type="ECO:0000259" key="9">
    <source>
        <dbReference type="Pfam" id="PF00347"/>
    </source>
</evidence>
<dbReference type="GO" id="GO:0002181">
    <property type="term" value="P:cytoplasmic translation"/>
    <property type="evidence" value="ECO:0007669"/>
    <property type="project" value="TreeGrafter"/>
</dbReference>
<dbReference type="GO" id="GO:0003735">
    <property type="term" value="F:structural constituent of ribosome"/>
    <property type="evidence" value="ECO:0007669"/>
    <property type="project" value="UniProtKB-UniRule"/>
</dbReference>
<dbReference type="AlphaFoldDB" id="A0A0H4T1M6"/>
<comment type="similarity">
    <text evidence="1 6 7">Belongs to the universal ribosomal protein uL6 family.</text>
</comment>
<keyword evidence="2 6" id="KW-0699">rRNA-binding</keyword>
<dbReference type="InterPro" id="IPR020040">
    <property type="entry name" value="Ribosomal_uL6_a/b-dom"/>
</dbReference>
<dbReference type="Gene3D" id="3.90.930.12">
    <property type="entry name" value="Ribosomal protein L6, alpha-beta domain"/>
    <property type="match status" value="2"/>
</dbReference>
<dbReference type="PIRSF" id="PIRSF002162">
    <property type="entry name" value="Ribosomal_L6"/>
    <property type="match status" value="1"/>
</dbReference>
<keyword evidence="5 6" id="KW-0687">Ribonucleoprotein</keyword>
<dbReference type="GO" id="GO:0022625">
    <property type="term" value="C:cytosolic large ribosomal subunit"/>
    <property type="evidence" value="ECO:0007669"/>
    <property type="project" value="UniProtKB-UniRule"/>
</dbReference>
<feature type="domain" description="Large ribosomal subunit protein uL6 alpha-beta" evidence="9">
    <location>
        <begin position="12"/>
        <end position="81"/>
    </location>
</feature>
<dbReference type="PANTHER" id="PTHR11655">
    <property type="entry name" value="60S/50S RIBOSOMAL PROTEIN L6/L9"/>
    <property type="match status" value="1"/>
</dbReference>
<dbReference type="InterPro" id="IPR019906">
    <property type="entry name" value="Ribosomal_uL6_bac-type"/>
</dbReference>
<evidence type="ECO:0000256" key="7">
    <source>
        <dbReference type="RuleBase" id="RU003869"/>
    </source>
</evidence>